<gene>
    <name evidence="2" type="ORF">ANE_LOCUS12500</name>
</gene>
<feature type="compositionally biased region" description="Basic and acidic residues" evidence="1">
    <location>
        <begin position="142"/>
        <end position="155"/>
    </location>
</feature>
<name>A0A565BKB7_9BRAS</name>
<protein>
    <submittedName>
        <fullName evidence="2">Uncharacterized protein</fullName>
    </submittedName>
</protein>
<sequence length="155" mass="17138">MTQNGDERIVKEERVKRTMAELMRDPRGSNSSLTLEPEPIISSNLNKGKGIVFSYNEDKKSNQNESTSEKGEKLLKDAIGSGIANSRKALNEGIQSDDAFSLHYSGNPSFFDSPTDYRIGFYEAGSSGKSKRSEGRLSWSNCEEKGRGGDRWSSS</sequence>
<dbReference type="OrthoDB" id="1113744at2759"/>
<organism evidence="2 3">
    <name type="scientific">Arabis nemorensis</name>
    <dbReference type="NCBI Taxonomy" id="586526"/>
    <lineage>
        <taxon>Eukaryota</taxon>
        <taxon>Viridiplantae</taxon>
        <taxon>Streptophyta</taxon>
        <taxon>Embryophyta</taxon>
        <taxon>Tracheophyta</taxon>
        <taxon>Spermatophyta</taxon>
        <taxon>Magnoliopsida</taxon>
        <taxon>eudicotyledons</taxon>
        <taxon>Gunneridae</taxon>
        <taxon>Pentapetalae</taxon>
        <taxon>rosids</taxon>
        <taxon>malvids</taxon>
        <taxon>Brassicales</taxon>
        <taxon>Brassicaceae</taxon>
        <taxon>Arabideae</taxon>
        <taxon>Arabis</taxon>
    </lineage>
</organism>
<accession>A0A565BKB7</accession>
<keyword evidence="3" id="KW-1185">Reference proteome</keyword>
<dbReference type="AlphaFoldDB" id="A0A565BKB7"/>
<dbReference type="EMBL" id="CABITT030000004">
    <property type="protein sequence ID" value="VVB02056.1"/>
    <property type="molecule type" value="Genomic_DNA"/>
</dbReference>
<evidence type="ECO:0000256" key="1">
    <source>
        <dbReference type="SAM" id="MobiDB-lite"/>
    </source>
</evidence>
<feature type="region of interest" description="Disordered" evidence="1">
    <location>
        <begin position="122"/>
        <end position="155"/>
    </location>
</feature>
<proteinExistence type="predicted"/>
<dbReference type="Proteomes" id="UP000489600">
    <property type="component" value="Unassembled WGS sequence"/>
</dbReference>
<reference evidence="2" key="1">
    <citation type="submission" date="2019-07" db="EMBL/GenBank/DDBJ databases">
        <authorList>
            <person name="Dittberner H."/>
        </authorList>
    </citation>
    <scope>NUCLEOTIDE SEQUENCE [LARGE SCALE GENOMIC DNA]</scope>
</reference>
<evidence type="ECO:0000313" key="3">
    <source>
        <dbReference type="Proteomes" id="UP000489600"/>
    </source>
</evidence>
<evidence type="ECO:0000313" key="2">
    <source>
        <dbReference type="EMBL" id="VVB02056.1"/>
    </source>
</evidence>
<comment type="caution">
    <text evidence="2">The sequence shown here is derived from an EMBL/GenBank/DDBJ whole genome shotgun (WGS) entry which is preliminary data.</text>
</comment>